<keyword evidence="1 2" id="KW-0175">Coiled coil</keyword>
<reference evidence="4" key="1">
    <citation type="submission" date="2021-01" db="EMBL/GenBank/DDBJ databases">
        <authorList>
            <person name="Corre E."/>
            <person name="Pelletier E."/>
            <person name="Niang G."/>
            <person name="Scheremetjew M."/>
            <person name="Finn R."/>
            <person name="Kale V."/>
            <person name="Holt S."/>
            <person name="Cochrane G."/>
            <person name="Meng A."/>
            <person name="Brown T."/>
            <person name="Cohen L."/>
        </authorList>
    </citation>
    <scope>NUCLEOTIDE SEQUENCE</scope>
    <source>
        <strain evidence="4">CCMP441</strain>
    </source>
</reference>
<dbReference type="PANTHER" id="PTHR21683:SF2">
    <property type="entry name" value="COILED-COIL DOMAIN-CONTAINING PROTEIN 42 LIKE-2-LIKE"/>
    <property type="match status" value="1"/>
</dbReference>
<dbReference type="AlphaFoldDB" id="A0A6T8P8P3"/>
<feature type="coiled-coil region" evidence="2">
    <location>
        <begin position="94"/>
        <end position="128"/>
    </location>
</feature>
<dbReference type="InterPro" id="IPR051147">
    <property type="entry name" value="CFAP_domain-containing"/>
</dbReference>
<evidence type="ECO:0000259" key="3">
    <source>
        <dbReference type="Pfam" id="PF13863"/>
    </source>
</evidence>
<organism evidence="4">
    <name type="scientific">Hemiselmis andersenii</name>
    <name type="common">Cryptophyte alga</name>
    <dbReference type="NCBI Taxonomy" id="464988"/>
    <lineage>
        <taxon>Eukaryota</taxon>
        <taxon>Cryptophyceae</taxon>
        <taxon>Cryptomonadales</taxon>
        <taxon>Hemiselmidaceae</taxon>
        <taxon>Hemiselmis</taxon>
    </lineage>
</organism>
<dbReference type="GO" id="GO:0005856">
    <property type="term" value="C:cytoskeleton"/>
    <property type="evidence" value="ECO:0007669"/>
    <property type="project" value="UniProtKB-ARBA"/>
</dbReference>
<dbReference type="InterPro" id="IPR025252">
    <property type="entry name" value="DUF4200"/>
</dbReference>
<accession>A0A6T8P8P3</accession>
<feature type="domain" description="DUF4200" evidence="3">
    <location>
        <begin position="27"/>
        <end position="144"/>
    </location>
</feature>
<gene>
    <name evidence="4" type="ORF">HAND1043_LOCUS22602</name>
</gene>
<proteinExistence type="predicted"/>
<dbReference type="EMBL" id="HBFK01037302">
    <property type="protein sequence ID" value="CAD8756093.1"/>
    <property type="molecule type" value="Transcribed_RNA"/>
</dbReference>
<sequence>MDEFAGMQGAGSIQQMNLDDVSPATRLLEKRRQMFEVQEALETQKEEFARREELFKRREEQLRKQDLELQQQLIRFNKFLQENDSKTARAEKKATEEIKLREQKEKEIQELTQHLRELTVNKDDMKAVLDKNLVYEKYLLSVLEESDDFVEINDLLKRHLTLKAHHKDLQRRAAEVVALNDRYRTELQQYTKEGQDTKLKGHNEIAVLQKSLESTQLQSHVAGGSRERMLEESAERVLEFGKCGMAITNLYERCRAKSKVKQPYSTDHHEQLKVLQDFVMDLSFIVQKGRQASMKLEGMPSTAKQQ</sequence>
<evidence type="ECO:0000256" key="1">
    <source>
        <dbReference type="ARBA" id="ARBA00023054"/>
    </source>
</evidence>
<evidence type="ECO:0000313" key="4">
    <source>
        <dbReference type="EMBL" id="CAD8756093.1"/>
    </source>
</evidence>
<dbReference type="PANTHER" id="PTHR21683">
    <property type="entry name" value="COILED-COIL DOMAIN-CONTAINING PROTEIN 42 LIKE-2-LIKE-RELATED"/>
    <property type="match status" value="1"/>
</dbReference>
<dbReference type="Pfam" id="PF13863">
    <property type="entry name" value="DUF4200"/>
    <property type="match status" value="1"/>
</dbReference>
<name>A0A6T8P8P3_HEMAN</name>
<evidence type="ECO:0000256" key="2">
    <source>
        <dbReference type="SAM" id="Coils"/>
    </source>
</evidence>
<protein>
    <recommendedName>
        <fullName evidence="3">DUF4200 domain-containing protein</fullName>
    </recommendedName>
</protein>